<dbReference type="Proteomes" id="UP001218034">
    <property type="component" value="Chromosome"/>
</dbReference>
<dbReference type="SUPFAM" id="SSF49299">
    <property type="entry name" value="PKD domain"/>
    <property type="match status" value="1"/>
</dbReference>
<evidence type="ECO:0000256" key="2">
    <source>
        <dbReference type="SAM" id="Phobius"/>
    </source>
</evidence>
<evidence type="ECO:0000259" key="3">
    <source>
        <dbReference type="PROSITE" id="PS50093"/>
    </source>
</evidence>
<dbReference type="SMART" id="SM00089">
    <property type="entry name" value="PKD"/>
    <property type="match status" value="1"/>
</dbReference>
<evidence type="ECO:0000313" key="4">
    <source>
        <dbReference type="EMBL" id="WEL19067.1"/>
    </source>
</evidence>
<keyword evidence="2" id="KW-0472">Membrane</keyword>
<keyword evidence="2" id="KW-1133">Transmembrane helix</keyword>
<feature type="compositionally biased region" description="Acidic residues" evidence="1">
    <location>
        <begin position="84"/>
        <end position="118"/>
    </location>
</feature>
<dbReference type="InterPro" id="IPR035986">
    <property type="entry name" value="PKD_dom_sf"/>
</dbReference>
<feature type="compositionally biased region" description="Gly residues" evidence="1">
    <location>
        <begin position="193"/>
        <end position="233"/>
    </location>
</feature>
<gene>
    <name evidence="4" type="ORF">SVXNc_0035</name>
</gene>
<feature type="compositionally biased region" description="Acidic residues" evidence="1">
    <location>
        <begin position="275"/>
        <end position="287"/>
    </location>
</feature>
<feature type="compositionally biased region" description="Gly residues" evidence="1">
    <location>
        <begin position="341"/>
        <end position="355"/>
    </location>
</feature>
<dbReference type="PROSITE" id="PS50093">
    <property type="entry name" value="PKD"/>
    <property type="match status" value="1"/>
</dbReference>
<proteinExistence type="predicted"/>
<evidence type="ECO:0000256" key="1">
    <source>
        <dbReference type="SAM" id="MobiDB-lite"/>
    </source>
</evidence>
<dbReference type="GeneID" id="90589470"/>
<dbReference type="Pfam" id="PF18911">
    <property type="entry name" value="PKD_4"/>
    <property type="match status" value="1"/>
</dbReference>
<dbReference type="InterPro" id="IPR000601">
    <property type="entry name" value="PKD_dom"/>
</dbReference>
<accession>A0ABY8CCX3</accession>
<feature type="transmembrane region" description="Helical" evidence="2">
    <location>
        <begin position="552"/>
        <end position="569"/>
    </location>
</feature>
<dbReference type="RefSeq" id="WP_347721939.1">
    <property type="nucleotide sequence ID" value="NZ_CP104395.1"/>
</dbReference>
<reference evidence="4 5" key="1">
    <citation type="submission" date="2022-09" db="EMBL/GenBank/DDBJ databases">
        <title>Xylan utilization by haloarchaea-nanohaloarchaea associations.</title>
        <authorList>
            <person name="Yakimov M."/>
        </authorList>
    </citation>
    <scope>NUCLEOTIDE SEQUENCE [LARGE SCALE GENOMIC DNA]</scope>
    <source>
        <strain evidence="4 5">SVXNc</strain>
    </source>
</reference>
<keyword evidence="2" id="KW-0812">Transmembrane</keyword>
<evidence type="ECO:0000313" key="5">
    <source>
        <dbReference type="Proteomes" id="UP001218034"/>
    </source>
</evidence>
<protein>
    <submittedName>
        <fullName evidence="4">Carbohydate-binding protein with PKD domain</fullName>
    </submittedName>
</protein>
<feature type="compositionally biased region" description="Basic and acidic residues" evidence="1">
    <location>
        <begin position="299"/>
        <end position="309"/>
    </location>
</feature>
<feature type="compositionally biased region" description="Polar residues" evidence="1">
    <location>
        <begin position="257"/>
        <end position="272"/>
    </location>
</feature>
<dbReference type="InterPro" id="IPR013783">
    <property type="entry name" value="Ig-like_fold"/>
</dbReference>
<feature type="region of interest" description="Disordered" evidence="1">
    <location>
        <begin position="25"/>
        <end position="362"/>
    </location>
</feature>
<dbReference type="EMBL" id="CP104395">
    <property type="protein sequence ID" value="WEL19067.1"/>
    <property type="molecule type" value="Genomic_DNA"/>
</dbReference>
<feature type="compositionally biased region" description="Low complexity" evidence="1">
    <location>
        <begin position="51"/>
        <end position="83"/>
    </location>
</feature>
<keyword evidence="5" id="KW-1185">Reference proteome</keyword>
<dbReference type="Gene3D" id="2.60.40.10">
    <property type="entry name" value="Immunoglobulins"/>
    <property type="match status" value="1"/>
</dbReference>
<sequence>MGNTKMLALTALLSLALIAPAASIVAGPGGDPYDCGDCDSAYPTGDDGSDDGSWSGGDTETNDGTDSGGADTSDGSDDGSWSGDDSETNDGTDSSDDDTDSSTETEQDWSGDDSETNDGTDTSSPDSGSEDDGSWSGDDSETNDGTDTSDSDSTDTDEDIGTDDGGSDSTDDTSEEDSTDTSGESDTDDEAGGSSGGGSTGGGSTGGGTGDGDGDSGSGDSGSGDGSTGGGDSGDSNDDPAVSFTFSPSNPEPGQEVTFTADASDSDGSIQSIEWDLDDDGAFDDATGETAKRSFSSEGDYKVTVRATDDDGAENTISDTVMVRADSGSDSDDDDEDDGDSSGGSGGGSVGGGEIIIGSPEPSMNVALSSDTVEYNQPVTVSGSFENVDSPRQVTVYFGGQQVSTLSSADTFSTSFEANIVGENEVRVVSGELEKTMVLNVNPAVRIDGINAQTFLRPSERHEVCVEITAPSSTEVQLYENDELVGTRNTGDVACFTRIAPEDSNSVTYRAVATSGSARDVEEKTISVIPEETGTQPSNTPTGGFFSETSNIALSIAAILLAILAAVGYRKREQLKTYVSGIRA</sequence>
<feature type="compositionally biased region" description="Acidic residues" evidence="1">
    <location>
        <begin position="329"/>
        <end position="340"/>
    </location>
</feature>
<feature type="domain" description="PKD" evidence="3">
    <location>
        <begin position="240"/>
        <end position="330"/>
    </location>
</feature>
<dbReference type="InterPro" id="IPR022409">
    <property type="entry name" value="PKD/Chitinase_dom"/>
</dbReference>
<name>A0ABY8CCX3_9ARCH</name>
<organism evidence="4 5">
    <name type="scientific">Candidatus Nanohalococcus occultus</name>
    <dbReference type="NCBI Taxonomy" id="2978047"/>
    <lineage>
        <taxon>Archaea</taxon>
        <taxon>Candidatus Nanohalarchaeota</taxon>
        <taxon>Candidatus Nanohalarchaeota incertae sedis</taxon>
        <taxon>Candidatus Nanohalococcus</taxon>
    </lineage>
</organism>
<dbReference type="CDD" id="cd00146">
    <property type="entry name" value="PKD"/>
    <property type="match status" value="1"/>
</dbReference>
<feature type="compositionally biased region" description="Acidic residues" evidence="1">
    <location>
        <begin position="128"/>
        <end position="191"/>
    </location>
</feature>